<dbReference type="SMART" id="SM00408">
    <property type="entry name" value="IGc2"/>
    <property type="match status" value="1"/>
</dbReference>
<dbReference type="InterPro" id="IPR013783">
    <property type="entry name" value="Ig-like_fold"/>
</dbReference>
<dbReference type="GO" id="GO:0005911">
    <property type="term" value="C:cell-cell junction"/>
    <property type="evidence" value="ECO:0007669"/>
    <property type="project" value="TreeGrafter"/>
</dbReference>
<name>A0A195CNB5_9HYME</name>
<keyword evidence="4" id="KW-0325">Glycoprotein</keyword>
<evidence type="ECO:0000313" key="7">
    <source>
        <dbReference type="EMBL" id="KYN01574.1"/>
    </source>
</evidence>
<dbReference type="Pfam" id="PF13927">
    <property type="entry name" value="Ig_3"/>
    <property type="match status" value="1"/>
</dbReference>
<keyword evidence="5" id="KW-0393">Immunoglobulin domain</keyword>
<gene>
    <name evidence="7" type="ORF">ALC62_07756</name>
</gene>
<dbReference type="SUPFAM" id="SSF48726">
    <property type="entry name" value="Immunoglobulin"/>
    <property type="match status" value="1"/>
</dbReference>
<dbReference type="PANTHER" id="PTHR11640:SF155">
    <property type="entry name" value="IG-LIKE DOMAIN-CONTAINING PROTEIN"/>
    <property type="match status" value="1"/>
</dbReference>
<evidence type="ECO:0000256" key="1">
    <source>
        <dbReference type="ARBA" id="ARBA00004479"/>
    </source>
</evidence>
<dbReference type="Proteomes" id="UP000078542">
    <property type="component" value="Unassembled WGS sequence"/>
</dbReference>
<proteinExistence type="predicted"/>
<sequence length="125" mass="13906">MSLRGGKLVCIREVNSARKQVTINSHSGNKHSTDTPSFAITRLPGFGIPIVEGMSVSLKCEVDSNPASTPIWQRDNGPPPVEQSDDGWLNFTKITRAESGWYKCYTRHMLGIFTSIGYFLNVRCE</sequence>
<keyword evidence="2" id="KW-0472">Membrane</keyword>
<reference evidence="7 8" key="1">
    <citation type="submission" date="2016-03" db="EMBL/GenBank/DDBJ databases">
        <title>Cyphomyrmex costatus WGS genome.</title>
        <authorList>
            <person name="Nygaard S."/>
            <person name="Hu H."/>
            <person name="Boomsma J."/>
            <person name="Zhang G."/>
        </authorList>
    </citation>
    <scope>NUCLEOTIDE SEQUENCE [LARGE SCALE GENOMIC DNA]</scope>
    <source>
        <strain evidence="7">MS0001</strain>
        <tissue evidence="7">Whole body</tissue>
    </source>
</reference>
<dbReference type="GO" id="GO:0098609">
    <property type="term" value="P:cell-cell adhesion"/>
    <property type="evidence" value="ECO:0007669"/>
    <property type="project" value="TreeGrafter"/>
</dbReference>
<dbReference type="GO" id="GO:0005886">
    <property type="term" value="C:plasma membrane"/>
    <property type="evidence" value="ECO:0007669"/>
    <property type="project" value="TreeGrafter"/>
</dbReference>
<dbReference type="STRING" id="456900.A0A195CNB5"/>
<accession>A0A195CNB5</accession>
<evidence type="ECO:0000259" key="6">
    <source>
        <dbReference type="PROSITE" id="PS50835"/>
    </source>
</evidence>
<evidence type="ECO:0000256" key="5">
    <source>
        <dbReference type="ARBA" id="ARBA00023319"/>
    </source>
</evidence>
<dbReference type="InterPro" id="IPR007110">
    <property type="entry name" value="Ig-like_dom"/>
</dbReference>
<dbReference type="InterPro" id="IPR003598">
    <property type="entry name" value="Ig_sub2"/>
</dbReference>
<dbReference type="GO" id="GO:0050839">
    <property type="term" value="F:cell adhesion molecule binding"/>
    <property type="evidence" value="ECO:0007669"/>
    <property type="project" value="TreeGrafter"/>
</dbReference>
<organism evidence="7 8">
    <name type="scientific">Cyphomyrmex costatus</name>
    <dbReference type="NCBI Taxonomy" id="456900"/>
    <lineage>
        <taxon>Eukaryota</taxon>
        <taxon>Metazoa</taxon>
        <taxon>Ecdysozoa</taxon>
        <taxon>Arthropoda</taxon>
        <taxon>Hexapoda</taxon>
        <taxon>Insecta</taxon>
        <taxon>Pterygota</taxon>
        <taxon>Neoptera</taxon>
        <taxon>Endopterygota</taxon>
        <taxon>Hymenoptera</taxon>
        <taxon>Apocrita</taxon>
        <taxon>Aculeata</taxon>
        <taxon>Formicoidea</taxon>
        <taxon>Formicidae</taxon>
        <taxon>Myrmicinae</taxon>
        <taxon>Cyphomyrmex</taxon>
    </lineage>
</organism>
<dbReference type="EMBL" id="KQ977600">
    <property type="protein sequence ID" value="KYN01574.1"/>
    <property type="molecule type" value="Genomic_DNA"/>
</dbReference>
<evidence type="ECO:0000256" key="4">
    <source>
        <dbReference type="ARBA" id="ARBA00023180"/>
    </source>
</evidence>
<dbReference type="InterPro" id="IPR051275">
    <property type="entry name" value="Cell_adhesion_signaling"/>
</dbReference>
<comment type="subcellular location">
    <subcellularLocation>
        <location evidence="1">Membrane</location>
        <topology evidence="1">Single-pass type I membrane protein</topology>
    </subcellularLocation>
</comment>
<dbReference type="PROSITE" id="PS50835">
    <property type="entry name" value="IG_LIKE"/>
    <property type="match status" value="1"/>
</dbReference>
<keyword evidence="8" id="KW-1185">Reference proteome</keyword>
<keyword evidence="3" id="KW-1015">Disulfide bond</keyword>
<dbReference type="InterPro" id="IPR036179">
    <property type="entry name" value="Ig-like_dom_sf"/>
</dbReference>
<protein>
    <recommendedName>
        <fullName evidence="6">Ig-like domain-containing protein</fullName>
    </recommendedName>
</protein>
<dbReference type="AlphaFoldDB" id="A0A195CNB5"/>
<dbReference type="PANTHER" id="PTHR11640">
    <property type="entry name" value="NEPHRIN"/>
    <property type="match status" value="1"/>
</dbReference>
<evidence type="ECO:0000256" key="3">
    <source>
        <dbReference type="ARBA" id="ARBA00023157"/>
    </source>
</evidence>
<dbReference type="Gene3D" id="2.60.40.10">
    <property type="entry name" value="Immunoglobulins"/>
    <property type="match status" value="1"/>
</dbReference>
<evidence type="ECO:0000313" key="8">
    <source>
        <dbReference type="Proteomes" id="UP000078542"/>
    </source>
</evidence>
<feature type="domain" description="Ig-like" evidence="6">
    <location>
        <begin position="36"/>
        <end position="108"/>
    </location>
</feature>
<evidence type="ECO:0000256" key="2">
    <source>
        <dbReference type="ARBA" id="ARBA00023136"/>
    </source>
</evidence>